<dbReference type="InterPro" id="IPR007313">
    <property type="entry name" value="FxsA"/>
</dbReference>
<dbReference type="PANTHER" id="PTHR35335:SF1">
    <property type="entry name" value="UPF0716 PROTEIN FXSA"/>
    <property type="match status" value="1"/>
</dbReference>
<dbReference type="Proteomes" id="UP000095210">
    <property type="component" value="Chromosome"/>
</dbReference>
<evidence type="ECO:0000256" key="2">
    <source>
        <dbReference type="SAM" id="Phobius"/>
    </source>
</evidence>
<keyword evidence="2" id="KW-1133">Transmembrane helix</keyword>
<gene>
    <name evidence="3" type="ORF">TL08_12170</name>
</gene>
<dbReference type="GO" id="GO:0016020">
    <property type="term" value="C:membrane"/>
    <property type="evidence" value="ECO:0007669"/>
    <property type="project" value="InterPro"/>
</dbReference>
<feature type="compositionally biased region" description="Low complexity" evidence="1">
    <location>
        <begin position="123"/>
        <end position="152"/>
    </location>
</feature>
<evidence type="ECO:0000313" key="3">
    <source>
        <dbReference type="EMBL" id="AOS63248.1"/>
    </source>
</evidence>
<dbReference type="EMBL" id="CP014859">
    <property type="protein sequence ID" value="AOS63248.1"/>
    <property type="molecule type" value="Genomic_DNA"/>
</dbReference>
<evidence type="ECO:0000313" key="4">
    <source>
        <dbReference type="Proteomes" id="UP000095210"/>
    </source>
</evidence>
<dbReference type="Pfam" id="PF04186">
    <property type="entry name" value="FxsA"/>
    <property type="match status" value="1"/>
</dbReference>
<keyword evidence="4" id="KW-1185">Reference proteome</keyword>
<organism evidence="3 4">
    <name type="scientific">Actinoalloteichus hymeniacidonis</name>
    <dbReference type="NCBI Taxonomy" id="340345"/>
    <lineage>
        <taxon>Bacteria</taxon>
        <taxon>Bacillati</taxon>
        <taxon>Actinomycetota</taxon>
        <taxon>Actinomycetes</taxon>
        <taxon>Pseudonocardiales</taxon>
        <taxon>Pseudonocardiaceae</taxon>
        <taxon>Actinoalloteichus</taxon>
    </lineage>
</organism>
<protein>
    <submittedName>
        <fullName evidence="3">Protein affecting phage T7 exclusion by the F plasmid</fullName>
    </submittedName>
</protein>
<dbReference type="NCBIfam" id="NF008528">
    <property type="entry name" value="PRK11463.1-2"/>
    <property type="match status" value="1"/>
</dbReference>
<reference evidence="4" key="1">
    <citation type="submission" date="2016-03" db="EMBL/GenBank/DDBJ databases">
        <title>Complete genome sequence of the type strain Actinoalloteichus hymeniacidonis DSM 45092.</title>
        <authorList>
            <person name="Schaffert L."/>
            <person name="Albersmeier A."/>
            <person name="Winkler A."/>
            <person name="Kalinowski J."/>
            <person name="Zotchev S."/>
            <person name="Ruckert C."/>
        </authorList>
    </citation>
    <scope>NUCLEOTIDE SEQUENCE [LARGE SCALE GENOMIC DNA]</scope>
    <source>
        <strain evidence="4">HPA177(T) (DSM 45092(T))</strain>
    </source>
</reference>
<dbReference type="AlphaFoldDB" id="A0AAC9HQ25"/>
<evidence type="ECO:0000256" key="1">
    <source>
        <dbReference type="SAM" id="MobiDB-lite"/>
    </source>
</evidence>
<dbReference type="PANTHER" id="PTHR35335">
    <property type="entry name" value="UPF0716 PROTEIN FXSA"/>
    <property type="match status" value="1"/>
</dbReference>
<feature type="region of interest" description="Disordered" evidence="1">
    <location>
        <begin position="117"/>
        <end position="183"/>
    </location>
</feature>
<feature type="transmembrane region" description="Helical" evidence="2">
    <location>
        <begin position="71"/>
        <end position="95"/>
    </location>
</feature>
<sequence>MPLFPLLFLILEITALIVVGNLIGVLPTILLVVGGSVLGAYLLRREGSKAMAAVQETMRTRRIATDSPDPIGIVVALLFLIPGLVTTFSGLLLMIPVSKRLVADRLRRSNRFVTQPGAGGFVPGPAGAPHRGAPAGGSVVEGEVIDGEVISENVEPHSSTSETDRTGSTSGSSERPLPPTDRD</sequence>
<dbReference type="KEGG" id="ahm:TL08_12170"/>
<proteinExistence type="predicted"/>
<name>A0AAC9HQ25_9PSEU</name>
<feature type="compositionally biased region" description="Polar residues" evidence="1">
    <location>
        <begin position="156"/>
        <end position="173"/>
    </location>
</feature>
<keyword evidence="2" id="KW-0812">Transmembrane</keyword>
<keyword evidence="2" id="KW-0472">Membrane</keyword>
<accession>A0AAC9HQ25</accession>
<feature type="transmembrane region" description="Helical" evidence="2">
    <location>
        <begin position="25"/>
        <end position="43"/>
    </location>
</feature>